<evidence type="ECO:0000259" key="2">
    <source>
        <dbReference type="SMART" id="SM00893"/>
    </source>
</evidence>
<keyword evidence="4" id="KW-1185">Reference proteome</keyword>
<organism evidence="3 4">
    <name type="scientific">Desulfosarcina alkanivorans</name>
    <dbReference type="NCBI Taxonomy" id="571177"/>
    <lineage>
        <taxon>Bacteria</taxon>
        <taxon>Pseudomonadati</taxon>
        <taxon>Thermodesulfobacteriota</taxon>
        <taxon>Desulfobacteria</taxon>
        <taxon>Desulfobacterales</taxon>
        <taxon>Desulfosarcinaceae</taxon>
        <taxon>Desulfosarcina</taxon>
    </lineage>
</organism>
<evidence type="ECO:0000313" key="4">
    <source>
        <dbReference type="Proteomes" id="UP000427906"/>
    </source>
</evidence>
<dbReference type="Pfam" id="PF01012">
    <property type="entry name" value="ETF"/>
    <property type="match status" value="1"/>
</dbReference>
<dbReference type="InterPro" id="IPR014730">
    <property type="entry name" value="ETF_a/b_N"/>
</dbReference>
<dbReference type="InterPro" id="IPR014729">
    <property type="entry name" value="Rossmann-like_a/b/a_fold"/>
</dbReference>
<dbReference type="PIRSF" id="PIRSF000090">
    <property type="entry name" value="Beta-ETF"/>
    <property type="match status" value="1"/>
</dbReference>
<gene>
    <name evidence="3" type="ORF">DSCA_57400</name>
</gene>
<dbReference type="RefSeq" id="WP_155319592.1">
    <property type="nucleotide sequence ID" value="NZ_AP021874.1"/>
</dbReference>
<proteinExistence type="predicted"/>
<dbReference type="InterPro" id="IPR012255">
    <property type="entry name" value="ETF_b"/>
</dbReference>
<keyword evidence="1" id="KW-0249">Electron transport</keyword>
<dbReference type="InterPro" id="IPR033948">
    <property type="entry name" value="ETF_beta_N"/>
</dbReference>
<dbReference type="AlphaFoldDB" id="A0A5K7YU44"/>
<dbReference type="CDD" id="cd01714">
    <property type="entry name" value="ETF_beta"/>
    <property type="match status" value="1"/>
</dbReference>
<feature type="domain" description="Electron transfer flavoprotein alpha/beta-subunit N-terminal" evidence="2">
    <location>
        <begin position="22"/>
        <end position="211"/>
    </location>
</feature>
<dbReference type="EMBL" id="AP021874">
    <property type="protein sequence ID" value="BBO71810.1"/>
    <property type="molecule type" value="Genomic_DNA"/>
</dbReference>
<dbReference type="PANTHER" id="PTHR21294">
    <property type="entry name" value="ELECTRON TRANSFER FLAVOPROTEIN BETA-SUBUNIT"/>
    <property type="match status" value="1"/>
</dbReference>
<dbReference type="Proteomes" id="UP000427906">
    <property type="component" value="Chromosome"/>
</dbReference>
<keyword evidence="1" id="KW-0813">Transport</keyword>
<dbReference type="OrthoDB" id="9781325at2"/>
<reference evidence="3 4" key="1">
    <citation type="submission" date="2019-11" db="EMBL/GenBank/DDBJ databases">
        <title>Comparative genomics of hydrocarbon-degrading Desulfosarcina strains.</title>
        <authorList>
            <person name="Watanabe M."/>
            <person name="Kojima H."/>
            <person name="Fukui M."/>
        </authorList>
    </citation>
    <scope>NUCLEOTIDE SEQUENCE [LARGE SCALE GENOMIC DNA]</scope>
    <source>
        <strain evidence="3 4">PL12</strain>
    </source>
</reference>
<dbReference type="SMART" id="SM00893">
    <property type="entry name" value="ETF"/>
    <property type="match status" value="1"/>
</dbReference>
<name>A0A5K7YU44_9BACT</name>
<accession>A0A5K7YU44</accession>
<protein>
    <submittedName>
        <fullName evidence="3">Electron transfer flavoprotein subunit beta</fullName>
    </submittedName>
</protein>
<dbReference type="KEGG" id="dalk:DSCA_57400"/>
<dbReference type="Gene3D" id="3.40.50.620">
    <property type="entry name" value="HUPs"/>
    <property type="match status" value="1"/>
</dbReference>
<evidence type="ECO:0000313" key="3">
    <source>
        <dbReference type="EMBL" id="BBO71810.1"/>
    </source>
</evidence>
<dbReference type="SUPFAM" id="SSF52402">
    <property type="entry name" value="Adenine nucleotide alpha hydrolases-like"/>
    <property type="match status" value="1"/>
</dbReference>
<dbReference type="GO" id="GO:0009055">
    <property type="term" value="F:electron transfer activity"/>
    <property type="evidence" value="ECO:0007669"/>
    <property type="project" value="InterPro"/>
</dbReference>
<sequence length="255" mass="27417">MNIYVCVKHVPDSAATITVEGTNRINEKITFLVNPYDEHALTEAATIRASFPDAEIVAVCLGKPAAENTLRSAMAMGADRGILIETDQPHDSIFTSRALAAAIRTDGRPRIIFTGKESIDSEGMQTHFRVAARLGMPVATNVVKVAAGENDLEVECEREPGTIDVIRMTMPCVLGAGKGLNTPNYPTFPEIVKSRKKPVRHIALSDLAIDPPDAGVKVEELVPAVEQRTPRALTGSAAEVAARIVDILKNEAKVI</sequence>
<evidence type="ECO:0000256" key="1">
    <source>
        <dbReference type="ARBA" id="ARBA00022982"/>
    </source>
</evidence>